<evidence type="ECO:0000256" key="3">
    <source>
        <dbReference type="SAM" id="MobiDB-lite"/>
    </source>
</evidence>
<dbReference type="EMBL" id="LAYC01000003">
    <property type="protein sequence ID" value="KYK55641.1"/>
    <property type="molecule type" value="Genomic_DNA"/>
</dbReference>
<dbReference type="STRING" id="98403.A0A151GEZ8"/>
<name>A0A151GEZ8_DRECN</name>
<dbReference type="OrthoDB" id="204058at2759"/>
<dbReference type="GO" id="GO:0016301">
    <property type="term" value="F:kinase activity"/>
    <property type="evidence" value="ECO:0007669"/>
    <property type="project" value="UniProtKB-KW"/>
</dbReference>
<feature type="region of interest" description="Disordered" evidence="3">
    <location>
        <begin position="1"/>
        <end position="31"/>
    </location>
</feature>
<dbReference type="GeneID" id="63720247"/>
<proteinExistence type="predicted"/>
<evidence type="ECO:0000313" key="6">
    <source>
        <dbReference type="Proteomes" id="UP000076580"/>
    </source>
</evidence>
<dbReference type="RefSeq" id="XP_040654993.1">
    <property type="nucleotide sequence ID" value="XM_040804889.1"/>
</dbReference>
<dbReference type="Gene3D" id="3.40.1190.20">
    <property type="match status" value="1"/>
</dbReference>
<dbReference type="Proteomes" id="UP000076580">
    <property type="component" value="Chromosome 03"/>
</dbReference>
<accession>A0A151GEZ8</accession>
<dbReference type="PANTHER" id="PTHR42774">
    <property type="entry name" value="PHOSPHOTRANSFERASE SYSTEM TRANSPORT PROTEIN"/>
    <property type="match status" value="1"/>
</dbReference>
<protein>
    <recommendedName>
        <fullName evidence="4">Carbohydrate kinase PfkB domain-containing protein</fullName>
    </recommendedName>
</protein>
<dbReference type="InParanoid" id="A0A151GEZ8"/>
<evidence type="ECO:0000259" key="4">
    <source>
        <dbReference type="Pfam" id="PF00294"/>
    </source>
</evidence>
<evidence type="ECO:0000313" key="5">
    <source>
        <dbReference type="EMBL" id="KYK55641.1"/>
    </source>
</evidence>
<dbReference type="Pfam" id="PF00294">
    <property type="entry name" value="PfkB"/>
    <property type="match status" value="1"/>
</dbReference>
<dbReference type="PROSITE" id="PS00584">
    <property type="entry name" value="PFKB_KINASES_2"/>
    <property type="match status" value="1"/>
</dbReference>
<reference evidence="5 6" key="1">
    <citation type="journal article" date="2016" name="Sci. Rep.">
        <title>Insights into Adaptations to a Near-Obligate Nematode Endoparasitic Lifestyle from the Finished Genome of Drechmeria coniospora.</title>
        <authorList>
            <person name="Zhang L."/>
            <person name="Zhou Z."/>
            <person name="Guo Q."/>
            <person name="Fokkens L."/>
            <person name="Miskei M."/>
            <person name="Pocsi I."/>
            <person name="Zhang W."/>
            <person name="Chen M."/>
            <person name="Wang L."/>
            <person name="Sun Y."/>
            <person name="Donzelli B.G."/>
            <person name="Gibson D.M."/>
            <person name="Nelson D.R."/>
            <person name="Luo J.G."/>
            <person name="Rep M."/>
            <person name="Liu H."/>
            <person name="Yang S."/>
            <person name="Wang J."/>
            <person name="Krasnoff S.B."/>
            <person name="Xu Y."/>
            <person name="Molnar I."/>
            <person name="Lin M."/>
        </authorList>
    </citation>
    <scope>NUCLEOTIDE SEQUENCE [LARGE SCALE GENOMIC DNA]</scope>
    <source>
        <strain evidence="5 6">ARSEF 6962</strain>
    </source>
</reference>
<keyword evidence="6" id="KW-1185">Reference proteome</keyword>
<comment type="caution">
    <text evidence="5">The sequence shown here is derived from an EMBL/GenBank/DDBJ whole genome shotgun (WGS) entry which is preliminary data.</text>
</comment>
<evidence type="ECO:0000256" key="2">
    <source>
        <dbReference type="ARBA" id="ARBA00022777"/>
    </source>
</evidence>
<dbReference type="InterPro" id="IPR052562">
    <property type="entry name" value="Ketohexokinase-related"/>
</dbReference>
<dbReference type="SUPFAM" id="SSF53613">
    <property type="entry name" value="Ribokinase-like"/>
    <property type="match status" value="1"/>
</dbReference>
<evidence type="ECO:0000256" key="1">
    <source>
        <dbReference type="ARBA" id="ARBA00022679"/>
    </source>
</evidence>
<keyword evidence="1" id="KW-0808">Transferase</keyword>
<dbReference type="InterPro" id="IPR029056">
    <property type="entry name" value="Ribokinase-like"/>
</dbReference>
<feature type="domain" description="Carbohydrate kinase PfkB" evidence="4">
    <location>
        <begin position="338"/>
        <end position="386"/>
    </location>
</feature>
<feature type="region of interest" description="Disordered" evidence="3">
    <location>
        <begin position="43"/>
        <end position="67"/>
    </location>
</feature>
<dbReference type="AlphaFoldDB" id="A0A151GEZ8"/>
<gene>
    <name evidence="5" type="ORF">DCS_07604</name>
</gene>
<dbReference type="InterPro" id="IPR011611">
    <property type="entry name" value="PfkB_dom"/>
</dbReference>
<sequence length="412" mass="44622">MLHGWMDAASDNDGGTSSVTAASPLPGAARSCPELRRARPVACRATSSRPMGGIASESTSVPRYPDEDDKLRATSLQVRRGGNCPNSLEVLQQLLRAGRDRHHDVRPYLVTCLPDESSPATRLVMASFGDDSAVDFGHCLHRQGHAEAASSHIIRSARTGSRTIVNYNELPEMTVGEFEAVAHGFRADQDTWWHFEGRMPETTLRCIETLRKTLPSASISVEVEKPGRVGLAELAAEADVVFYSRAWAEVSDEGNARRRRVARRPTGGHHVSLTDAARTMMQSRGHQSPEACLRNEHRRQESLGLCAWGAEGAAALSRSRGSCEYIRCPVETRPGGIPVVDSIGAGDTLVAGMLYGLTSQAGSWDVERSLRFAVDLATLKVQREGFGGLAADVWPARHGNSVAEHARSKQAP</sequence>
<dbReference type="InterPro" id="IPR002173">
    <property type="entry name" value="Carboh/pur_kinase_PfkB_CS"/>
</dbReference>
<keyword evidence="2" id="KW-0418">Kinase</keyword>
<dbReference type="PANTHER" id="PTHR42774:SF3">
    <property type="entry name" value="KETOHEXOKINASE"/>
    <property type="match status" value="1"/>
</dbReference>
<organism evidence="5 6">
    <name type="scientific">Drechmeria coniospora</name>
    <name type="common">Nematophagous fungus</name>
    <name type="synonym">Meria coniospora</name>
    <dbReference type="NCBI Taxonomy" id="98403"/>
    <lineage>
        <taxon>Eukaryota</taxon>
        <taxon>Fungi</taxon>
        <taxon>Dikarya</taxon>
        <taxon>Ascomycota</taxon>
        <taxon>Pezizomycotina</taxon>
        <taxon>Sordariomycetes</taxon>
        <taxon>Hypocreomycetidae</taxon>
        <taxon>Hypocreales</taxon>
        <taxon>Ophiocordycipitaceae</taxon>
        <taxon>Drechmeria</taxon>
    </lineage>
</organism>